<keyword evidence="4 8" id="KW-0418">Kinase</keyword>
<evidence type="ECO:0000256" key="2">
    <source>
        <dbReference type="ARBA" id="ARBA00022679"/>
    </source>
</evidence>
<organism evidence="11 12">
    <name type="scientific">Chlorobium phaeobacteroides (strain DSM 266 / SMG 266 / 2430)</name>
    <dbReference type="NCBI Taxonomy" id="290317"/>
    <lineage>
        <taxon>Bacteria</taxon>
        <taxon>Pseudomonadati</taxon>
        <taxon>Chlorobiota</taxon>
        <taxon>Chlorobiia</taxon>
        <taxon>Chlorobiales</taxon>
        <taxon>Chlorobiaceae</taxon>
        <taxon>Chlorobium/Pelodictyon group</taxon>
        <taxon>Chlorobium</taxon>
    </lineage>
</organism>
<comment type="catalytic activity">
    <reaction evidence="7 8">
        <text>CMP + ATP = CDP + ADP</text>
        <dbReference type="Rhea" id="RHEA:11600"/>
        <dbReference type="ChEBI" id="CHEBI:30616"/>
        <dbReference type="ChEBI" id="CHEBI:58069"/>
        <dbReference type="ChEBI" id="CHEBI:60377"/>
        <dbReference type="ChEBI" id="CHEBI:456216"/>
        <dbReference type="EC" id="2.7.4.25"/>
    </reaction>
</comment>
<dbReference type="RefSeq" id="WP_011744308.1">
    <property type="nucleotide sequence ID" value="NC_008639.1"/>
</dbReference>
<dbReference type="SUPFAM" id="SSF52540">
    <property type="entry name" value="P-loop containing nucleoside triphosphate hydrolases"/>
    <property type="match status" value="1"/>
</dbReference>
<evidence type="ECO:0000259" key="10">
    <source>
        <dbReference type="Pfam" id="PF02224"/>
    </source>
</evidence>
<dbReference type="KEGG" id="cph:Cpha266_0417"/>
<dbReference type="Proteomes" id="UP000008701">
    <property type="component" value="Chromosome"/>
</dbReference>
<keyword evidence="3 8" id="KW-0547">Nucleotide-binding</keyword>
<reference evidence="11 12" key="1">
    <citation type="submission" date="2006-12" db="EMBL/GenBank/DDBJ databases">
        <title>Complete sequence of Chlorobium phaeobacteroides DSM 266.</title>
        <authorList>
            <consortium name="US DOE Joint Genome Institute"/>
            <person name="Copeland A."/>
            <person name="Lucas S."/>
            <person name="Lapidus A."/>
            <person name="Barry K."/>
            <person name="Detter J.C."/>
            <person name="Glavina del Rio T."/>
            <person name="Hammon N."/>
            <person name="Israni S."/>
            <person name="Pitluck S."/>
            <person name="Goltsman E."/>
            <person name="Schmutz J."/>
            <person name="Larimer F."/>
            <person name="Land M."/>
            <person name="Hauser L."/>
            <person name="Mikhailova N."/>
            <person name="Li T."/>
            <person name="Overmann J."/>
            <person name="Bryant D.A."/>
            <person name="Richardson P."/>
        </authorList>
    </citation>
    <scope>NUCLEOTIDE SEQUENCE [LARGE SCALE GENOMIC DNA]</scope>
    <source>
        <strain evidence="11 12">DSM 266</strain>
    </source>
</reference>
<dbReference type="HAMAP" id="MF_00238">
    <property type="entry name" value="Cytidyl_kinase_type1"/>
    <property type="match status" value="1"/>
</dbReference>
<keyword evidence="5 8" id="KW-0067">ATP-binding</keyword>
<feature type="binding site" evidence="8">
    <location>
        <begin position="16"/>
        <end position="24"/>
    </location>
    <ligand>
        <name>ATP</name>
        <dbReference type="ChEBI" id="CHEBI:30616"/>
    </ligand>
</feature>
<dbReference type="HOGENOM" id="CLU_079959_0_2_10"/>
<feature type="region of interest" description="Disordered" evidence="9">
    <location>
        <begin position="193"/>
        <end position="213"/>
    </location>
</feature>
<feature type="domain" description="Cytidylate kinase" evidence="10">
    <location>
        <begin position="12"/>
        <end position="220"/>
    </location>
</feature>
<comment type="similarity">
    <text evidence="1 8">Belongs to the cytidylate kinase family. Type 1 subfamily.</text>
</comment>
<dbReference type="GO" id="GO:0005829">
    <property type="term" value="C:cytosol"/>
    <property type="evidence" value="ECO:0007669"/>
    <property type="project" value="TreeGrafter"/>
</dbReference>
<dbReference type="CDD" id="cd02020">
    <property type="entry name" value="CMPK"/>
    <property type="match status" value="1"/>
</dbReference>
<dbReference type="GO" id="GO:0005524">
    <property type="term" value="F:ATP binding"/>
    <property type="evidence" value="ECO:0007669"/>
    <property type="project" value="UniProtKB-UniRule"/>
</dbReference>
<evidence type="ECO:0000256" key="6">
    <source>
        <dbReference type="ARBA" id="ARBA00047615"/>
    </source>
</evidence>
<dbReference type="EMBL" id="CP000492">
    <property type="protein sequence ID" value="ABL64475.1"/>
    <property type="molecule type" value="Genomic_DNA"/>
</dbReference>
<dbReference type="GO" id="GO:0015949">
    <property type="term" value="P:nucleobase-containing small molecule interconversion"/>
    <property type="evidence" value="ECO:0007669"/>
    <property type="project" value="TreeGrafter"/>
</dbReference>
<proteinExistence type="inferred from homology"/>
<feature type="compositionally biased region" description="Basic and acidic residues" evidence="9">
    <location>
        <begin position="193"/>
        <end position="210"/>
    </location>
</feature>
<dbReference type="GO" id="GO:0006220">
    <property type="term" value="P:pyrimidine nucleotide metabolic process"/>
    <property type="evidence" value="ECO:0007669"/>
    <property type="project" value="UniProtKB-UniRule"/>
</dbReference>
<keyword evidence="8" id="KW-0963">Cytoplasm</keyword>
<dbReference type="OrthoDB" id="9807434at2"/>
<dbReference type="Gene3D" id="3.40.50.300">
    <property type="entry name" value="P-loop containing nucleotide triphosphate hydrolases"/>
    <property type="match status" value="1"/>
</dbReference>
<evidence type="ECO:0000256" key="8">
    <source>
        <dbReference type="HAMAP-Rule" id="MF_00238"/>
    </source>
</evidence>
<dbReference type="eggNOG" id="COG0283">
    <property type="taxonomic scope" value="Bacteria"/>
</dbReference>
<dbReference type="PANTHER" id="PTHR21299">
    <property type="entry name" value="CYTIDYLATE KINASE/PANTOATE-BETA-ALANINE LIGASE"/>
    <property type="match status" value="1"/>
</dbReference>
<dbReference type="PANTHER" id="PTHR21299:SF2">
    <property type="entry name" value="CYTIDYLATE KINASE"/>
    <property type="match status" value="1"/>
</dbReference>
<sequence>MKQRNQEKRIIIAIDGPAASGKSTTARKVADRLGYTYIDTGAMYRSVTLKAIESGLMDTLRSSPERVVDLLAGLSVCFSGDRIMLDGRDVTLAIRENRVSREVSFISSLKPVRDTMRQMQQDMGRGRGVVMDGRDIGTVVFPDAELKVFLTADVRQRAMRRYAELAVKSGDPSELPCLEDLEREILDRDRADAEREHAPLKKHPDARELDTSSLTIDVQTDMVCSMAEDILKKKQNG</sequence>
<dbReference type="STRING" id="290317.Cpha266_0417"/>
<evidence type="ECO:0000313" key="12">
    <source>
        <dbReference type="Proteomes" id="UP000008701"/>
    </source>
</evidence>
<name>A1BDJ8_CHLPD</name>
<evidence type="ECO:0000256" key="5">
    <source>
        <dbReference type="ARBA" id="ARBA00022840"/>
    </source>
</evidence>
<dbReference type="Pfam" id="PF02224">
    <property type="entry name" value="Cytidylate_kin"/>
    <property type="match status" value="1"/>
</dbReference>
<accession>A1BDJ8</accession>
<dbReference type="AlphaFoldDB" id="A1BDJ8"/>
<dbReference type="InterPro" id="IPR027417">
    <property type="entry name" value="P-loop_NTPase"/>
</dbReference>
<comment type="subcellular location">
    <subcellularLocation>
        <location evidence="8">Cytoplasm</location>
    </subcellularLocation>
</comment>
<keyword evidence="12" id="KW-1185">Reference proteome</keyword>
<dbReference type="NCBIfam" id="TIGR00017">
    <property type="entry name" value="cmk"/>
    <property type="match status" value="1"/>
</dbReference>
<evidence type="ECO:0000256" key="7">
    <source>
        <dbReference type="ARBA" id="ARBA00048478"/>
    </source>
</evidence>
<dbReference type="InterPro" id="IPR011994">
    <property type="entry name" value="Cytidylate_kinase_dom"/>
</dbReference>
<evidence type="ECO:0000256" key="4">
    <source>
        <dbReference type="ARBA" id="ARBA00022777"/>
    </source>
</evidence>
<evidence type="ECO:0000256" key="1">
    <source>
        <dbReference type="ARBA" id="ARBA00009427"/>
    </source>
</evidence>
<dbReference type="EC" id="2.7.4.25" evidence="8"/>
<evidence type="ECO:0000256" key="3">
    <source>
        <dbReference type="ARBA" id="ARBA00022741"/>
    </source>
</evidence>
<gene>
    <name evidence="8" type="primary">cmk</name>
    <name evidence="11" type="ordered locus">Cpha266_0417</name>
</gene>
<dbReference type="GO" id="GO:0036431">
    <property type="term" value="F:dCMP kinase activity"/>
    <property type="evidence" value="ECO:0007669"/>
    <property type="project" value="InterPro"/>
</dbReference>
<dbReference type="InterPro" id="IPR003136">
    <property type="entry name" value="Cytidylate_kin"/>
</dbReference>
<evidence type="ECO:0000256" key="9">
    <source>
        <dbReference type="SAM" id="MobiDB-lite"/>
    </source>
</evidence>
<protein>
    <recommendedName>
        <fullName evidence="8">Cytidylate kinase</fullName>
        <shortName evidence="8">CK</shortName>
        <ecNumber evidence="8">2.7.4.25</ecNumber>
    </recommendedName>
    <alternativeName>
        <fullName evidence="8">Cytidine monophosphate kinase</fullName>
        <shortName evidence="8">CMP kinase</shortName>
    </alternativeName>
</protein>
<evidence type="ECO:0000313" key="11">
    <source>
        <dbReference type="EMBL" id="ABL64475.1"/>
    </source>
</evidence>
<keyword evidence="2 8" id="KW-0808">Transferase</keyword>
<comment type="catalytic activity">
    <reaction evidence="6 8">
        <text>dCMP + ATP = dCDP + ADP</text>
        <dbReference type="Rhea" id="RHEA:25094"/>
        <dbReference type="ChEBI" id="CHEBI:30616"/>
        <dbReference type="ChEBI" id="CHEBI:57566"/>
        <dbReference type="ChEBI" id="CHEBI:58593"/>
        <dbReference type="ChEBI" id="CHEBI:456216"/>
        <dbReference type="EC" id="2.7.4.25"/>
    </reaction>
</comment>
<dbReference type="GO" id="GO:0036430">
    <property type="term" value="F:CMP kinase activity"/>
    <property type="evidence" value="ECO:0007669"/>
    <property type="project" value="RHEA"/>
</dbReference>